<dbReference type="FunFam" id="1.10.630.10:FF:000029">
    <property type="entry name" value="Cytochrome P450 734A1"/>
    <property type="match status" value="1"/>
</dbReference>
<gene>
    <name evidence="14" type="ORF">Sjap_026005</name>
</gene>
<reference evidence="14 15" key="1">
    <citation type="submission" date="2024-01" db="EMBL/GenBank/DDBJ databases">
        <title>Genome assemblies of Stephania.</title>
        <authorList>
            <person name="Yang L."/>
        </authorList>
    </citation>
    <scope>NUCLEOTIDE SEQUENCE [LARGE SCALE GENOMIC DNA]</scope>
    <source>
        <strain evidence="14">QJT</strain>
        <tissue evidence="14">Leaf</tissue>
    </source>
</reference>
<keyword evidence="8 11" id="KW-0408">Iron</keyword>
<dbReference type="GO" id="GO:0016020">
    <property type="term" value="C:membrane"/>
    <property type="evidence" value="ECO:0007669"/>
    <property type="project" value="UniProtKB-SubCell"/>
</dbReference>
<dbReference type="InterPro" id="IPR001128">
    <property type="entry name" value="Cyt_P450"/>
</dbReference>
<comment type="similarity">
    <text evidence="2 12">Belongs to the cytochrome P450 family.</text>
</comment>
<proteinExistence type="inferred from homology"/>
<evidence type="ECO:0000313" key="14">
    <source>
        <dbReference type="EMBL" id="KAK9085594.1"/>
    </source>
</evidence>
<dbReference type="PANTHER" id="PTHR24282:SF255">
    <property type="entry name" value="CYTOCHROME P450 72A11-RELATED"/>
    <property type="match status" value="1"/>
</dbReference>
<dbReference type="InterPro" id="IPR036396">
    <property type="entry name" value="Cyt_P450_sf"/>
</dbReference>
<keyword evidence="9 12" id="KW-0503">Monooxygenase</keyword>
<keyword evidence="4 13" id="KW-0812">Transmembrane</keyword>
<feature type="transmembrane region" description="Helical" evidence="13">
    <location>
        <begin position="6"/>
        <end position="29"/>
    </location>
</feature>
<sequence>MGENMLFLFTIFIVLLVFLVWNVLVWVWWKPMKLQRYLEKQGIKGHPYKLLLGNLKELIHVTNEALSKPMKVSDSILSRALPFEHHLAKEHGKLFVIWYGVTARVNIIDPKLIREILSNKFGHFGKIKPNALVNLLSDGVFSHNDEKWVKHRRIINPAFHQEKLKMMIPAFLTCCNELMSRWEQLVSNGSCELDVFPEFHYLTGDVISRAAFGKNYKDAHRLVELQTEQAEHVLQVIQSIYIPGFWYLPTKRNKRMKEINNEVCSILTDMIKKKEKGMKDGEAPTNDLLGLLLESNFKEVQENGKSKNAGITISEIIEECKLFYFAGHQTTSSLLVWTMVMLSSHPEWQVQAREEVRGVFGRREPDFDGLNHLKVVTMILYEVLRLYPPEPVLMRYNYKESRVGNISLPAGIQIGIPALLVHYDPEIWGEDVEEFNPRRFSDGTSKAMKNQISYFPFGWGPRMCIGQAFAMTQVKMVLASILYRFSFELSPKYVHTPYFVLTLQPQHGVQIIFHKL</sequence>
<dbReference type="InterPro" id="IPR017972">
    <property type="entry name" value="Cyt_P450_CS"/>
</dbReference>
<accession>A0AAP0E2T5</accession>
<dbReference type="SUPFAM" id="SSF48264">
    <property type="entry name" value="Cytochrome P450"/>
    <property type="match status" value="1"/>
</dbReference>
<evidence type="ECO:0000256" key="1">
    <source>
        <dbReference type="ARBA" id="ARBA00004370"/>
    </source>
</evidence>
<dbReference type="Proteomes" id="UP001417504">
    <property type="component" value="Unassembled WGS sequence"/>
</dbReference>
<keyword evidence="7 12" id="KW-0560">Oxidoreductase</keyword>
<evidence type="ECO:0000256" key="3">
    <source>
        <dbReference type="ARBA" id="ARBA00022617"/>
    </source>
</evidence>
<comment type="cofactor">
    <cofactor evidence="11">
        <name>heme</name>
        <dbReference type="ChEBI" id="CHEBI:30413"/>
    </cofactor>
</comment>
<keyword evidence="15" id="KW-1185">Reference proteome</keyword>
<dbReference type="EMBL" id="JBBNAE010000011">
    <property type="protein sequence ID" value="KAK9085594.1"/>
    <property type="molecule type" value="Genomic_DNA"/>
</dbReference>
<evidence type="ECO:0000256" key="10">
    <source>
        <dbReference type="ARBA" id="ARBA00023136"/>
    </source>
</evidence>
<evidence type="ECO:0000256" key="2">
    <source>
        <dbReference type="ARBA" id="ARBA00010617"/>
    </source>
</evidence>
<dbReference type="GO" id="GO:0005506">
    <property type="term" value="F:iron ion binding"/>
    <property type="evidence" value="ECO:0007669"/>
    <property type="project" value="InterPro"/>
</dbReference>
<dbReference type="PANTHER" id="PTHR24282">
    <property type="entry name" value="CYTOCHROME P450 FAMILY MEMBER"/>
    <property type="match status" value="1"/>
</dbReference>
<evidence type="ECO:0000256" key="9">
    <source>
        <dbReference type="ARBA" id="ARBA00023033"/>
    </source>
</evidence>
<comment type="subcellular location">
    <subcellularLocation>
        <location evidence="1">Membrane</location>
    </subcellularLocation>
</comment>
<evidence type="ECO:0000256" key="4">
    <source>
        <dbReference type="ARBA" id="ARBA00022692"/>
    </source>
</evidence>
<evidence type="ECO:0008006" key="16">
    <source>
        <dbReference type="Google" id="ProtNLM"/>
    </source>
</evidence>
<dbReference type="Gene3D" id="1.10.630.10">
    <property type="entry name" value="Cytochrome P450"/>
    <property type="match status" value="1"/>
</dbReference>
<evidence type="ECO:0000313" key="15">
    <source>
        <dbReference type="Proteomes" id="UP001417504"/>
    </source>
</evidence>
<dbReference type="GO" id="GO:0020037">
    <property type="term" value="F:heme binding"/>
    <property type="evidence" value="ECO:0007669"/>
    <property type="project" value="InterPro"/>
</dbReference>
<dbReference type="GO" id="GO:0016705">
    <property type="term" value="F:oxidoreductase activity, acting on paired donors, with incorporation or reduction of molecular oxygen"/>
    <property type="evidence" value="ECO:0007669"/>
    <property type="project" value="InterPro"/>
</dbReference>
<name>A0AAP0E2T5_9MAGN</name>
<organism evidence="14 15">
    <name type="scientific">Stephania japonica</name>
    <dbReference type="NCBI Taxonomy" id="461633"/>
    <lineage>
        <taxon>Eukaryota</taxon>
        <taxon>Viridiplantae</taxon>
        <taxon>Streptophyta</taxon>
        <taxon>Embryophyta</taxon>
        <taxon>Tracheophyta</taxon>
        <taxon>Spermatophyta</taxon>
        <taxon>Magnoliopsida</taxon>
        <taxon>Ranunculales</taxon>
        <taxon>Menispermaceae</taxon>
        <taxon>Menispermoideae</taxon>
        <taxon>Cissampelideae</taxon>
        <taxon>Stephania</taxon>
    </lineage>
</organism>
<evidence type="ECO:0000256" key="11">
    <source>
        <dbReference type="PIRSR" id="PIRSR602401-1"/>
    </source>
</evidence>
<dbReference type="Pfam" id="PF00067">
    <property type="entry name" value="p450"/>
    <property type="match status" value="1"/>
</dbReference>
<evidence type="ECO:0000256" key="6">
    <source>
        <dbReference type="ARBA" id="ARBA00022989"/>
    </source>
</evidence>
<feature type="binding site" description="axial binding residue" evidence="11">
    <location>
        <position position="464"/>
    </location>
    <ligand>
        <name>heme</name>
        <dbReference type="ChEBI" id="CHEBI:30413"/>
    </ligand>
    <ligandPart>
        <name>Fe</name>
        <dbReference type="ChEBI" id="CHEBI:18248"/>
    </ligandPart>
</feature>
<keyword evidence="3 11" id="KW-0349">Heme</keyword>
<evidence type="ECO:0000256" key="5">
    <source>
        <dbReference type="ARBA" id="ARBA00022723"/>
    </source>
</evidence>
<dbReference type="PRINTS" id="PR00463">
    <property type="entry name" value="EP450I"/>
</dbReference>
<dbReference type="PROSITE" id="PS00086">
    <property type="entry name" value="CYTOCHROME_P450"/>
    <property type="match status" value="1"/>
</dbReference>
<dbReference type="InterPro" id="IPR002401">
    <property type="entry name" value="Cyt_P450_E_grp-I"/>
</dbReference>
<dbReference type="PRINTS" id="PR00385">
    <property type="entry name" value="P450"/>
</dbReference>
<dbReference type="GO" id="GO:0004497">
    <property type="term" value="F:monooxygenase activity"/>
    <property type="evidence" value="ECO:0007669"/>
    <property type="project" value="UniProtKB-KW"/>
</dbReference>
<evidence type="ECO:0000256" key="7">
    <source>
        <dbReference type="ARBA" id="ARBA00023002"/>
    </source>
</evidence>
<evidence type="ECO:0000256" key="13">
    <source>
        <dbReference type="SAM" id="Phobius"/>
    </source>
</evidence>
<comment type="caution">
    <text evidence="14">The sequence shown here is derived from an EMBL/GenBank/DDBJ whole genome shotgun (WGS) entry which is preliminary data.</text>
</comment>
<evidence type="ECO:0000256" key="12">
    <source>
        <dbReference type="RuleBase" id="RU000461"/>
    </source>
</evidence>
<dbReference type="InterPro" id="IPR050665">
    <property type="entry name" value="Cytochrome_P450_Monooxygen"/>
</dbReference>
<keyword evidence="6 13" id="KW-1133">Transmembrane helix</keyword>
<evidence type="ECO:0000256" key="8">
    <source>
        <dbReference type="ARBA" id="ARBA00023004"/>
    </source>
</evidence>
<keyword evidence="10 13" id="KW-0472">Membrane</keyword>
<dbReference type="GO" id="GO:0044550">
    <property type="term" value="P:secondary metabolite biosynthetic process"/>
    <property type="evidence" value="ECO:0007669"/>
    <property type="project" value="UniProtKB-ARBA"/>
</dbReference>
<keyword evidence="5 11" id="KW-0479">Metal-binding</keyword>
<protein>
    <recommendedName>
        <fullName evidence="16">Cytochrome P450</fullName>
    </recommendedName>
</protein>
<dbReference type="AlphaFoldDB" id="A0AAP0E2T5"/>